<dbReference type="PANTHER" id="PTHR46345">
    <property type="entry name" value="INVERTED FORMIN-2"/>
    <property type="match status" value="1"/>
</dbReference>
<feature type="compositionally biased region" description="Basic and acidic residues" evidence="1">
    <location>
        <begin position="2165"/>
        <end position="2178"/>
    </location>
</feature>
<feature type="region of interest" description="Disordered" evidence="1">
    <location>
        <begin position="1136"/>
        <end position="1252"/>
    </location>
</feature>
<feature type="compositionally biased region" description="Polar residues" evidence="1">
    <location>
        <begin position="541"/>
        <end position="556"/>
    </location>
</feature>
<dbReference type="PROSITE" id="PS51232">
    <property type="entry name" value="GBD_FH3"/>
    <property type="match status" value="1"/>
</dbReference>
<dbReference type="SUPFAM" id="SSF101447">
    <property type="entry name" value="Formin homology 2 domain (FH2 domain)"/>
    <property type="match status" value="1"/>
</dbReference>
<dbReference type="OrthoDB" id="26518at2759"/>
<feature type="compositionally biased region" description="Polar residues" evidence="1">
    <location>
        <begin position="1163"/>
        <end position="1180"/>
    </location>
</feature>
<feature type="compositionally biased region" description="Polar residues" evidence="1">
    <location>
        <begin position="439"/>
        <end position="453"/>
    </location>
</feature>
<feature type="region of interest" description="Disordered" evidence="1">
    <location>
        <begin position="1046"/>
        <end position="1108"/>
    </location>
</feature>
<evidence type="ECO:0000256" key="1">
    <source>
        <dbReference type="SAM" id="MobiDB-lite"/>
    </source>
</evidence>
<feature type="compositionally biased region" description="Low complexity" evidence="1">
    <location>
        <begin position="1182"/>
        <end position="1194"/>
    </location>
</feature>
<feature type="compositionally biased region" description="Basic and acidic residues" evidence="1">
    <location>
        <begin position="1757"/>
        <end position="1767"/>
    </location>
</feature>
<name>A0A913ZUC2_PATMI</name>
<dbReference type="SMART" id="SM00498">
    <property type="entry name" value="FH2"/>
    <property type="match status" value="1"/>
</dbReference>
<feature type="compositionally biased region" description="Polar residues" evidence="1">
    <location>
        <begin position="1955"/>
        <end position="1993"/>
    </location>
</feature>
<feature type="compositionally biased region" description="Basic and acidic residues" evidence="1">
    <location>
        <begin position="1195"/>
        <end position="1210"/>
    </location>
</feature>
<feature type="region of interest" description="Disordered" evidence="1">
    <location>
        <begin position="1"/>
        <end position="70"/>
    </location>
</feature>
<feature type="compositionally biased region" description="Basic and acidic residues" evidence="1">
    <location>
        <begin position="428"/>
        <end position="438"/>
    </location>
</feature>
<dbReference type="PANTHER" id="PTHR46345:SF8">
    <property type="entry name" value="FORMIN 3, ISOFORM B"/>
    <property type="match status" value="1"/>
</dbReference>
<feature type="compositionally biased region" description="Low complexity" evidence="1">
    <location>
        <begin position="2025"/>
        <end position="2043"/>
    </location>
</feature>
<feature type="compositionally biased region" description="Polar residues" evidence="1">
    <location>
        <begin position="1916"/>
        <end position="1945"/>
    </location>
</feature>
<dbReference type="Pfam" id="PF06367">
    <property type="entry name" value="Drf_FH3"/>
    <property type="match status" value="1"/>
</dbReference>
<feature type="compositionally biased region" description="Polar residues" evidence="1">
    <location>
        <begin position="477"/>
        <end position="488"/>
    </location>
</feature>
<feature type="compositionally biased region" description="Polar residues" evidence="1">
    <location>
        <begin position="1590"/>
        <end position="1599"/>
    </location>
</feature>
<feature type="compositionally biased region" description="Pro residues" evidence="1">
    <location>
        <begin position="489"/>
        <end position="537"/>
    </location>
</feature>
<feature type="compositionally biased region" description="Low complexity" evidence="1">
    <location>
        <begin position="1067"/>
        <end position="1079"/>
    </location>
</feature>
<keyword evidence="5" id="KW-1185">Reference proteome</keyword>
<dbReference type="SMART" id="SM01139">
    <property type="entry name" value="Drf_FH3"/>
    <property type="match status" value="1"/>
</dbReference>
<dbReference type="GO" id="GO:0003779">
    <property type="term" value="F:actin binding"/>
    <property type="evidence" value="ECO:0007669"/>
    <property type="project" value="InterPro"/>
</dbReference>
<feature type="compositionally biased region" description="Basic and acidic residues" evidence="1">
    <location>
        <begin position="1428"/>
        <end position="1441"/>
    </location>
</feature>
<evidence type="ECO:0000259" key="3">
    <source>
        <dbReference type="PROSITE" id="PS51444"/>
    </source>
</evidence>
<dbReference type="EnsemblMetazoa" id="XM_038199385.1">
    <property type="protein sequence ID" value="XP_038055313.1"/>
    <property type="gene ID" value="LOC119727498"/>
</dbReference>
<dbReference type="GeneID" id="119727498"/>
<feature type="region of interest" description="Disordered" evidence="1">
    <location>
        <begin position="1613"/>
        <end position="2236"/>
    </location>
</feature>
<feature type="compositionally biased region" description="Low complexity" evidence="1">
    <location>
        <begin position="1802"/>
        <end position="1818"/>
    </location>
</feature>
<feature type="compositionally biased region" description="Polar residues" evidence="1">
    <location>
        <begin position="1213"/>
        <end position="1244"/>
    </location>
</feature>
<evidence type="ECO:0000259" key="2">
    <source>
        <dbReference type="PROSITE" id="PS51232"/>
    </source>
</evidence>
<feature type="compositionally biased region" description="Polar residues" evidence="1">
    <location>
        <begin position="2204"/>
        <end position="2236"/>
    </location>
</feature>
<feature type="compositionally biased region" description="Polar residues" evidence="1">
    <location>
        <begin position="1278"/>
        <end position="1289"/>
    </location>
</feature>
<dbReference type="GO" id="GO:0030036">
    <property type="term" value="P:actin cytoskeleton organization"/>
    <property type="evidence" value="ECO:0007669"/>
    <property type="project" value="InterPro"/>
</dbReference>
<dbReference type="Gene3D" id="1.25.10.10">
    <property type="entry name" value="Leucine-rich Repeat Variant"/>
    <property type="match status" value="1"/>
</dbReference>
<dbReference type="OMA" id="SEVIWEV"/>
<dbReference type="SMART" id="SM01140">
    <property type="entry name" value="Drf_GBD"/>
    <property type="match status" value="1"/>
</dbReference>
<dbReference type="GO" id="GO:0031267">
    <property type="term" value="F:small GTPase binding"/>
    <property type="evidence" value="ECO:0007669"/>
    <property type="project" value="InterPro"/>
</dbReference>
<feature type="compositionally biased region" description="Polar residues" evidence="1">
    <location>
        <begin position="1366"/>
        <end position="1375"/>
    </location>
</feature>
<dbReference type="InterPro" id="IPR016024">
    <property type="entry name" value="ARM-type_fold"/>
</dbReference>
<reference evidence="4" key="1">
    <citation type="submission" date="2022-11" db="UniProtKB">
        <authorList>
            <consortium name="EnsemblMetazoa"/>
        </authorList>
    </citation>
    <scope>IDENTIFICATION</scope>
</reference>
<dbReference type="SUPFAM" id="SSF48371">
    <property type="entry name" value="ARM repeat"/>
    <property type="match status" value="1"/>
</dbReference>
<feature type="domain" description="FH2" evidence="3">
    <location>
        <begin position="555"/>
        <end position="954"/>
    </location>
</feature>
<feature type="compositionally biased region" description="Low complexity" evidence="1">
    <location>
        <begin position="1768"/>
        <end position="1786"/>
    </location>
</feature>
<feature type="region of interest" description="Disordered" evidence="1">
    <location>
        <begin position="942"/>
        <end position="981"/>
    </location>
</feature>
<feature type="compositionally biased region" description="Basic and acidic residues" evidence="1">
    <location>
        <begin position="458"/>
        <end position="469"/>
    </location>
</feature>
<feature type="compositionally biased region" description="Polar residues" evidence="1">
    <location>
        <begin position="969"/>
        <end position="981"/>
    </location>
</feature>
<dbReference type="InterPro" id="IPR015425">
    <property type="entry name" value="FH2_Formin"/>
</dbReference>
<dbReference type="InterPro" id="IPR010472">
    <property type="entry name" value="FH3_dom"/>
</dbReference>
<dbReference type="InterPro" id="IPR014768">
    <property type="entry name" value="GBD/FH3_dom"/>
</dbReference>
<dbReference type="Pfam" id="PF02181">
    <property type="entry name" value="FH2"/>
    <property type="match status" value="1"/>
</dbReference>
<dbReference type="PROSITE" id="PS51444">
    <property type="entry name" value="FH2"/>
    <property type="match status" value="1"/>
</dbReference>
<dbReference type="InterPro" id="IPR010473">
    <property type="entry name" value="GTPase-bd"/>
</dbReference>
<dbReference type="InterPro" id="IPR011989">
    <property type="entry name" value="ARM-like"/>
</dbReference>
<feature type="compositionally biased region" description="Polar residues" evidence="1">
    <location>
        <begin position="1848"/>
        <end position="1863"/>
    </location>
</feature>
<dbReference type="InterPro" id="IPR042201">
    <property type="entry name" value="FH2_Formin_sf"/>
</dbReference>
<feature type="compositionally biased region" description="Polar residues" evidence="1">
    <location>
        <begin position="413"/>
        <end position="425"/>
    </location>
</feature>
<feature type="compositionally biased region" description="Polar residues" evidence="1">
    <location>
        <begin position="1678"/>
        <end position="1695"/>
    </location>
</feature>
<evidence type="ECO:0000313" key="5">
    <source>
        <dbReference type="Proteomes" id="UP000887568"/>
    </source>
</evidence>
<feature type="compositionally biased region" description="Basic and acidic residues" evidence="1">
    <location>
        <begin position="1393"/>
        <end position="1411"/>
    </location>
</feature>
<feature type="compositionally biased region" description="Basic and acidic residues" evidence="1">
    <location>
        <begin position="942"/>
        <end position="957"/>
    </location>
</feature>
<feature type="compositionally biased region" description="Low complexity" evidence="1">
    <location>
        <begin position="1580"/>
        <end position="1589"/>
    </location>
</feature>
<dbReference type="RefSeq" id="XP_038055313.1">
    <property type="nucleotide sequence ID" value="XM_038199385.1"/>
</dbReference>
<feature type="compositionally biased region" description="Basic residues" evidence="1">
    <location>
        <begin position="35"/>
        <end position="50"/>
    </location>
</feature>
<feature type="region of interest" description="Disordered" evidence="1">
    <location>
        <begin position="994"/>
        <end position="1034"/>
    </location>
</feature>
<feature type="region of interest" description="Disordered" evidence="1">
    <location>
        <begin position="396"/>
        <end position="559"/>
    </location>
</feature>
<organism evidence="4 5">
    <name type="scientific">Patiria miniata</name>
    <name type="common">Bat star</name>
    <name type="synonym">Asterina miniata</name>
    <dbReference type="NCBI Taxonomy" id="46514"/>
    <lineage>
        <taxon>Eukaryota</taxon>
        <taxon>Metazoa</taxon>
        <taxon>Echinodermata</taxon>
        <taxon>Eleutherozoa</taxon>
        <taxon>Asterozoa</taxon>
        <taxon>Asteroidea</taxon>
        <taxon>Valvatacea</taxon>
        <taxon>Valvatida</taxon>
        <taxon>Asterinidae</taxon>
        <taxon>Patiria</taxon>
    </lineage>
</organism>
<feature type="region of interest" description="Disordered" evidence="1">
    <location>
        <begin position="1569"/>
        <end position="1600"/>
    </location>
</feature>
<dbReference type="Gene3D" id="1.10.238.150">
    <property type="entry name" value="Formin, FH3 diaphanous domain"/>
    <property type="match status" value="1"/>
</dbReference>
<evidence type="ECO:0000313" key="4">
    <source>
        <dbReference type="EnsemblMetazoa" id="XP_038055313.1"/>
    </source>
</evidence>
<sequence length="2236" mass="245140">MCESMPTSPDLSRKQRTDLGGPIENPDSRRSSGSVHRRWTRLLQQSRRRSHDGVTRSNQPKGTIGVAPPLESDGPEHYVRLLHIAPFVQSFTWLKRKLAQCDSRWMLDFLELNRGLEILFGALARLSQPATSSIAHAYAQVEVVACLKAVMNSQAGLDYIIDDPEFTRKLATALDADNATVKKQVFELLSALCMYNAEGYNRAIDALEHYKNLKDQRFRFSLVLDELKRSEVTSYKTTLVAFINCVLIATESLPDRIRLRNELIGLKLLDVLTSLRKSEPEDVDLLVQLDVFDENKVNDDEQFTGPQDVDLNNPVDVFNTIYKQVCDTPHVTPFLTILQHLLRIEPRDPISDTVWVAAEKLVHKAVLLENKNQLERLLKLGDRDLVKAVASYKDKFKSSASAEPSEARDGQSDKSAGGSSDTMPPSENRPRTTADNERMSGSTAEESAISSSGMMGINKEDQPHVCRIEGDEDSEVMKTSQTVTSPGPSLQPAPPPPPPPPPGGAPPPPPPPAPPGGGPPPPPPPPGGMPPPPPPPGGALQKTTPHAQTIPSSSAIPTVKPKMRMRTLNWSKLPPHKVMSGNSVWAKVNMIQNGFSADWETMEELFCQQNLAKKTQVDGTDEKSQKKKKESVEMINLLDGRRSLNVNIFLRQFKSTNEIIVRLIVQGKSEAIGAEKLKSLIKVLPESEEVEMLNSFDGNRSRLGPAEQFYLMLMEIPFYKLRVESMLLKEEFASNMDYLIPSIGCIIEACQEILSSSSLREILHLVLLTGNFLNAGGYAGNAVGFKVSSLLKLVETRANKPRMNLMHYVASQAQQKDKKLLSFPEELTHMEEGSRFSLDQLASDIKVLEEKVDVVASQLEVEDEAISEVKKQVESFLKTAKDDIVEVREMLAFVEKMRVNIAEYFCEDTNTFKLEECIMTFKIFCEKFKKAVMENETRQLQELKMEQRRQRSEEQKSQRRKDGKAKAPRSQSLPGGKETSSIVDKLLGRIKGGFSHQKAKVDGDSSDASRPQSPCPEDDQPGVITRSTPIRRSKQKFEQNLNAITESAAESGNNAPDGMLDSDDRQSTSSGFSTWSSTSSREDSPGNTMVVRRQRSQASGTRPLSADDDSLFDMLVQGNEDEALAQFETLKRDGSIRRSGGRRAKKNNVDFIDSDTRERKDSPSQSPTLSRRNKLNTEQTESPDSQKSGSQSHSLSKEKDRIRELMRGGDVRNPTQPLNMSRRSRSEISTSDIDHVLQNTSLEQSSDKASAEIRKDRLAKYSKMVDSASAELQPSAKAESSATSTVHESSQLDKKSEPSIVNSSESPTDAPRPKRRPLRRSQSEFSIEDVRKAAQGLRKAAQESEGVSPTTTPPTDETDGGMSVDNKVSNWQSKVQDMDVEAALDTVESQLSSREKNRSRDGDTPDGDRTQKQRYARWRTGSLTWDTPKNKEERTEKRRASTIYEDHESTVFLDRPIEAGLAKGLESYAESYSLKIRQERRTIEKIMAGVEDGDDGPLSPRKISSDLSRMKGLEALRAKFRQKQALAQAFNEEETWASIDRQQVEIRRDLLDIKTFSDTKDDLHVEDIEAESSQEIPSASTEVTVSSTEPQATEPQATETVYKITDDDVYVLKDQSHPRTASETLAEKKAKKINGSSLPTKSDENANEIPSSSSSKSPKKSAAQIGNVKKGPAVNRTVAKTTTGKITQRQTSTSPRVYPGKSTPLRVNLNAPLPRSSPRVRKNSRNFQVKSPPAQSPPASGMLRSSIGSAESLPKSEPSETRQRRESSQSNSSTVSTTSNSSMRSSGYGRNLSSPRGTKTVTTRISRSNSAASSCSTDSRSDPKPRSSSMRSTNSTSSVKSTGSRTSPTSAKTLKATSPTPRSSVKRTGPFVRSAPERRTLPSTNKTPSSSGVRSSGRVGPSKTVTDTAKARTDSKTGSSPAKRSTSPKPAGQSKTNQPASSDPSRVSPVKKPNSFHSPSVTKKPVSTPSKTLPASRAGTQSPRTTQATQVTKSPMKMGTATFGLSELEPASSSTVPSRMRGSKLHSSISSNLASSSDVSKSSTVDTGMMDVEASGDGSETRSISSLSLGEVSQEDASAQEEGSIASNEARHMPRTSSLYANLKPVPISVSEDSADESDSSSRFSRGKTAASLPPKMRKRGIMDSDIAKKTNKGTLSKIIHKLGRKGDKGLDSSHEAGTDGSTPSLDEAPRSPAKVKRTVSLGRKSSQSAAKQYTKAPSTTGRKISSSTSKKPVFR</sequence>
<feature type="compositionally biased region" description="Basic residues" evidence="1">
    <location>
        <begin position="958"/>
        <end position="967"/>
    </location>
</feature>
<dbReference type="Proteomes" id="UP000887568">
    <property type="component" value="Unplaced"/>
</dbReference>
<feature type="compositionally biased region" description="Low complexity" evidence="1">
    <location>
        <begin position="1888"/>
        <end position="1902"/>
    </location>
</feature>
<feature type="compositionally biased region" description="Low complexity" evidence="1">
    <location>
        <begin position="1826"/>
        <end position="1847"/>
    </location>
</feature>
<feature type="region of interest" description="Disordered" evidence="1">
    <location>
        <begin position="1264"/>
        <end position="1441"/>
    </location>
</feature>
<feature type="compositionally biased region" description="Polar residues" evidence="1">
    <location>
        <begin position="1791"/>
        <end position="1801"/>
    </location>
</feature>
<dbReference type="Gene3D" id="1.20.58.2220">
    <property type="entry name" value="Formin, FH2 domain"/>
    <property type="match status" value="1"/>
</dbReference>
<feature type="domain" description="GBD/FH3" evidence="2">
    <location>
        <begin position="3"/>
        <end position="373"/>
    </location>
</feature>
<feature type="compositionally biased region" description="Polar residues" evidence="1">
    <location>
        <begin position="1"/>
        <end position="10"/>
    </location>
</feature>
<accession>A0A913ZUC2</accession>
<protein>
    <recommendedName>
        <fullName evidence="6">Inverted formin-2</fullName>
    </recommendedName>
</protein>
<dbReference type="Pfam" id="PF06371">
    <property type="entry name" value="Drf_GBD"/>
    <property type="match status" value="1"/>
</dbReference>
<proteinExistence type="predicted"/>
<evidence type="ECO:0008006" key="6">
    <source>
        <dbReference type="Google" id="ProtNLM"/>
    </source>
</evidence>